<feature type="compositionally biased region" description="Basic and acidic residues" evidence="1">
    <location>
        <begin position="660"/>
        <end position="670"/>
    </location>
</feature>
<dbReference type="EMBL" id="JAPDMQ010001036">
    <property type="protein sequence ID" value="KAK0519275.1"/>
    <property type="molecule type" value="Genomic_DNA"/>
</dbReference>
<name>A0AAN6G651_9BASI</name>
<feature type="compositionally biased region" description="Low complexity" evidence="1">
    <location>
        <begin position="671"/>
        <end position="691"/>
    </location>
</feature>
<feature type="compositionally biased region" description="Low complexity" evidence="1">
    <location>
        <begin position="702"/>
        <end position="747"/>
    </location>
</feature>
<feature type="compositionally biased region" description="Gly residues" evidence="1">
    <location>
        <begin position="856"/>
        <end position="868"/>
    </location>
</feature>
<feature type="compositionally biased region" description="Low complexity" evidence="1">
    <location>
        <begin position="15"/>
        <end position="33"/>
    </location>
</feature>
<gene>
    <name evidence="2" type="ORF">OC842_007504</name>
</gene>
<protein>
    <recommendedName>
        <fullName evidence="4">F-box domain-containing protein</fullName>
    </recommendedName>
</protein>
<organism evidence="2 3">
    <name type="scientific">Tilletia horrida</name>
    <dbReference type="NCBI Taxonomy" id="155126"/>
    <lineage>
        <taxon>Eukaryota</taxon>
        <taxon>Fungi</taxon>
        <taxon>Dikarya</taxon>
        <taxon>Basidiomycota</taxon>
        <taxon>Ustilaginomycotina</taxon>
        <taxon>Exobasidiomycetes</taxon>
        <taxon>Tilletiales</taxon>
        <taxon>Tilletiaceae</taxon>
        <taxon>Tilletia</taxon>
    </lineage>
</organism>
<feature type="compositionally biased region" description="Gly residues" evidence="1">
    <location>
        <begin position="767"/>
        <end position="779"/>
    </location>
</feature>
<feature type="compositionally biased region" description="Polar residues" evidence="1">
    <location>
        <begin position="498"/>
        <end position="515"/>
    </location>
</feature>
<evidence type="ECO:0000313" key="3">
    <source>
        <dbReference type="Proteomes" id="UP001176521"/>
    </source>
</evidence>
<feature type="compositionally biased region" description="Low complexity" evidence="1">
    <location>
        <begin position="426"/>
        <end position="442"/>
    </location>
</feature>
<dbReference type="SUPFAM" id="SSF81383">
    <property type="entry name" value="F-box domain"/>
    <property type="match status" value="1"/>
</dbReference>
<feature type="compositionally biased region" description="Low complexity" evidence="1">
    <location>
        <begin position="316"/>
        <end position="333"/>
    </location>
</feature>
<feature type="compositionally biased region" description="Acidic residues" evidence="1">
    <location>
        <begin position="1017"/>
        <end position="1033"/>
    </location>
</feature>
<feature type="compositionally biased region" description="Low complexity" evidence="1">
    <location>
        <begin position="757"/>
        <end position="766"/>
    </location>
</feature>
<evidence type="ECO:0000313" key="2">
    <source>
        <dbReference type="EMBL" id="KAK0519275.1"/>
    </source>
</evidence>
<feature type="compositionally biased region" description="Low complexity" evidence="1">
    <location>
        <begin position="943"/>
        <end position="968"/>
    </location>
</feature>
<feature type="compositionally biased region" description="Low complexity" evidence="1">
    <location>
        <begin position="780"/>
        <end position="816"/>
    </location>
</feature>
<feature type="compositionally biased region" description="Low complexity" evidence="1">
    <location>
        <begin position="1034"/>
        <end position="1047"/>
    </location>
</feature>
<feature type="compositionally biased region" description="Acidic residues" evidence="1">
    <location>
        <begin position="975"/>
        <end position="986"/>
    </location>
</feature>
<dbReference type="AlphaFoldDB" id="A0AAN6G651"/>
<feature type="region of interest" description="Disordered" evidence="1">
    <location>
        <begin position="1"/>
        <end position="42"/>
    </location>
</feature>
<dbReference type="InterPro" id="IPR036047">
    <property type="entry name" value="F-box-like_dom_sf"/>
</dbReference>
<evidence type="ECO:0000256" key="1">
    <source>
        <dbReference type="SAM" id="MobiDB-lite"/>
    </source>
</evidence>
<feature type="compositionally biased region" description="Low complexity" evidence="1">
    <location>
        <begin position="464"/>
        <end position="482"/>
    </location>
</feature>
<dbReference type="Proteomes" id="UP001176521">
    <property type="component" value="Unassembled WGS sequence"/>
</dbReference>
<keyword evidence="3" id="KW-1185">Reference proteome</keyword>
<comment type="caution">
    <text evidence="2">The sequence shown here is derived from an EMBL/GenBank/DDBJ whole genome shotgun (WGS) entry which is preliminary data.</text>
</comment>
<feature type="region of interest" description="Disordered" evidence="1">
    <location>
        <begin position="271"/>
        <end position="338"/>
    </location>
</feature>
<feature type="compositionally biased region" description="Basic and acidic residues" evidence="1">
    <location>
        <begin position="931"/>
        <end position="942"/>
    </location>
</feature>
<feature type="compositionally biased region" description="Pro residues" evidence="1">
    <location>
        <begin position="636"/>
        <end position="650"/>
    </location>
</feature>
<accession>A0AAN6G651</accession>
<feature type="region of interest" description="Disordered" evidence="1">
    <location>
        <begin position="929"/>
        <end position="1058"/>
    </location>
</feature>
<feature type="compositionally biased region" description="Polar residues" evidence="1">
    <location>
        <begin position="306"/>
        <end position="315"/>
    </location>
</feature>
<dbReference type="CDD" id="cd09917">
    <property type="entry name" value="F-box_SF"/>
    <property type="match status" value="1"/>
</dbReference>
<feature type="compositionally biased region" description="Acidic residues" evidence="1">
    <location>
        <begin position="386"/>
        <end position="413"/>
    </location>
</feature>
<feature type="compositionally biased region" description="Basic and acidic residues" evidence="1">
    <location>
        <begin position="604"/>
        <end position="621"/>
    </location>
</feature>
<reference evidence="2" key="1">
    <citation type="journal article" date="2023" name="PhytoFront">
        <title>Draft Genome Resources of Seven Strains of Tilletia horrida, Causal Agent of Kernel Smut of Rice.</title>
        <authorList>
            <person name="Khanal S."/>
            <person name="Antony Babu S."/>
            <person name="Zhou X.G."/>
        </authorList>
    </citation>
    <scope>NUCLEOTIDE SEQUENCE</scope>
    <source>
        <strain evidence="2">TX3</strain>
    </source>
</reference>
<feature type="compositionally biased region" description="Polar residues" evidence="1">
    <location>
        <begin position="545"/>
        <end position="555"/>
    </location>
</feature>
<sequence length="1079" mass="110123">MTDSPPALGLTAANSIRITTTTTTSTRTSTSTSASGDGQQDARLPPEILSAIFLHLDPHTLFTSVRALSRTWRNNVEVHLLPSQFSLGRWKVGLRIANAVAGGVSLPPPIHSTGNPGSSERQALEHALEAANAAALEDPNLAVARLRDMLSTPGTLETQLPLPGPRPVSIVTIPLTFVGYDRTTASLKFTSDAWHAITNSAHDRNGLLGCTFHIVWNEAGTVSLESAKPDPQNYWLKSFFISLRNMQSGQDSGPLAPNKFSKTGFDSPVPTKLISTPLAPRVLAPRNTGGSTEDRPSPRLGPSLQPPSAQQQRPHASQSSAAAEPASTQSQQQGPLDWSDASHHYLHLRTLALGIEFFTRQSARANLLTRKLEAERERRLRGENSSSDEDSDSEESGESESESDEDEDEDEETLSSSDGRRKAHDSLSSSISSLSLSRHGSSVRLKDLERAVAGMAASQPQPYSHKSSSSGSGSGAGTAASGDGAGPGSGMATAYMTAVQSRVPSGASTPVRSGPNNGGALLRPPTYADFARAAAKGAAAAGSPNRATGNNTGASSPIRPTPMRAPQSKQQQGQAAPGSPRSASTTSNNAGGGGQSPVIGASQLRKELDLSNKGKGQDKGKGKLRTPFSTPFSGTPHPPASPVPSRPGTPGPGGGGGKGKGKDGKEKREGATSASATSSSSALGSPALRARNGAGPSSMVLGGSTVTNSSTSSTGSPLRASRSASSTPANNASASASATASAAGRNGAPPPAPPPLSSALLAQRLGSGSGTGTGTGAGGALTPSVSTSSSSSNHSSGPPSLAPPGSGMGTASATTTPRLGPRAPRAHFHAVLFPAEHFSPTNSAASSPRLGPTRTMGGGGGGAAGGSPRGPHLTQPIMRSTSLGGRARRTMPGDAAGGGEGSRNGMDSFLAAKRAQNRENWDARLVGAAESELRSRQEERARAAAAGEGEDGSSSTSSASVAGSAGRAAAHDGGDCGEDEEVDGEGEGTGTNHGSVWRAGDSYGRGQWRVADRLPVDDDAMEGEGEAGSDEAGAEATEATEAQAQEQAQEERRRAGGIEWTWTRGDHLTETVRRIGSIQ</sequence>
<feature type="compositionally biased region" description="Low complexity" evidence="1">
    <location>
        <begin position="528"/>
        <end position="541"/>
    </location>
</feature>
<proteinExistence type="predicted"/>
<evidence type="ECO:0008006" key="4">
    <source>
        <dbReference type="Google" id="ProtNLM"/>
    </source>
</evidence>
<feature type="region of interest" description="Disordered" evidence="1">
    <location>
        <begin position="376"/>
        <end position="907"/>
    </location>
</feature>